<feature type="transmembrane region" description="Helical" evidence="1">
    <location>
        <begin position="38"/>
        <end position="56"/>
    </location>
</feature>
<evidence type="ECO:0000313" key="2">
    <source>
        <dbReference type="EMBL" id="WEK20721.1"/>
    </source>
</evidence>
<proteinExistence type="predicted"/>
<gene>
    <name evidence="2" type="ORF">P0Y49_06165</name>
</gene>
<name>A0AAJ5W9Z3_9SPHI</name>
<reference evidence="2" key="1">
    <citation type="submission" date="2023-03" db="EMBL/GenBank/DDBJ databases">
        <title>Andean soil-derived lignocellulolytic bacterial consortium as a source of novel taxa and putative plastic-active enzymes.</title>
        <authorList>
            <person name="Diaz-Garcia L."/>
            <person name="Chuvochina M."/>
            <person name="Feuerriegel G."/>
            <person name="Bunk B."/>
            <person name="Sproer C."/>
            <person name="Streit W.R."/>
            <person name="Rodriguez L.M."/>
            <person name="Overmann J."/>
            <person name="Jimenez D.J."/>
        </authorList>
    </citation>
    <scope>NUCLEOTIDE SEQUENCE</scope>
    <source>
        <strain evidence="2">MAG 3858</strain>
    </source>
</reference>
<keyword evidence="1" id="KW-1133">Transmembrane helix</keyword>
<dbReference type="EMBL" id="CP119313">
    <property type="protein sequence ID" value="WEK20721.1"/>
    <property type="molecule type" value="Genomic_DNA"/>
</dbReference>
<feature type="transmembrane region" description="Helical" evidence="1">
    <location>
        <begin position="12"/>
        <end position="31"/>
    </location>
</feature>
<keyword evidence="1" id="KW-0812">Transmembrane</keyword>
<organism evidence="2 3">
    <name type="scientific">Candidatus Pedobacter colombiensis</name>
    <dbReference type="NCBI Taxonomy" id="3121371"/>
    <lineage>
        <taxon>Bacteria</taxon>
        <taxon>Pseudomonadati</taxon>
        <taxon>Bacteroidota</taxon>
        <taxon>Sphingobacteriia</taxon>
        <taxon>Sphingobacteriales</taxon>
        <taxon>Sphingobacteriaceae</taxon>
        <taxon>Pedobacter</taxon>
    </lineage>
</organism>
<keyword evidence="1" id="KW-0472">Membrane</keyword>
<protein>
    <submittedName>
        <fullName evidence="2">Uncharacterized protein</fullName>
    </submittedName>
</protein>
<feature type="transmembrane region" description="Helical" evidence="1">
    <location>
        <begin position="103"/>
        <end position="119"/>
    </location>
</feature>
<evidence type="ECO:0000313" key="3">
    <source>
        <dbReference type="Proteomes" id="UP001214530"/>
    </source>
</evidence>
<accession>A0AAJ5W9Z3</accession>
<feature type="transmembrane region" description="Helical" evidence="1">
    <location>
        <begin position="139"/>
        <end position="158"/>
    </location>
</feature>
<dbReference type="AlphaFoldDB" id="A0AAJ5W9Z3"/>
<dbReference type="Proteomes" id="UP001214530">
    <property type="component" value="Chromosome"/>
</dbReference>
<evidence type="ECO:0000256" key="1">
    <source>
        <dbReference type="SAM" id="Phobius"/>
    </source>
</evidence>
<sequence>MSLDQKRLRLGIILIPAIIFGISLTQNALTYEYQGKQIHSAISLFLVGGISIVGGGGMECLTWSANPIAILAVIRFLMESSAVIKIEPVLLTPKPKPESSSRWLSLIAAAIAWSFSFWKEILAAESGTTGKIYSFEPGYWLWVSSLTILAIGINFYYFRFKKFQK</sequence>